<keyword evidence="8 16" id="KW-0808">Transferase</keyword>
<dbReference type="UniPathway" id="UPA00241">
    <property type="reaction ID" value="UER00352"/>
</dbReference>
<feature type="active site" description="Proton acceptor" evidence="16">
    <location>
        <position position="109"/>
    </location>
</feature>
<comment type="catalytic activity">
    <reaction evidence="1 16">
        <text>(R)-pantothenate + ATP = (R)-4'-phosphopantothenate + ADP + H(+)</text>
        <dbReference type="Rhea" id="RHEA:16373"/>
        <dbReference type="ChEBI" id="CHEBI:10986"/>
        <dbReference type="ChEBI" id="CHEBI:15378"/>
        <dbReference type="ChEBI" id="CHEBI:29032"/>
        <dbReference type="ChEBI" id="CHEBI:30616"/>
        <dbReference type="ChEBI" id="CHEBI:456216"/>
        <dbReference type="EC" id="2.7.1.33"/>
    </reaction>
</comment>
<dbReference type="GO" id="GO:0015937">
    <property type="term" value="P:coenzyme A biosynthetic process"/>
    <property type="evidence" value="ECO:0007669"/>
    <property type="project" value="UniProtKB-UniRule"/>
</dbReference>
<evidence type="ECO:0000313" key="18">
    <source>
        <dbReference type="Proteomes" id="UP000595897"/>
    </source>
</evidence>
<keyword evidence="16" id="KW-0479">Metal-binding</keyword>
<feature type="binding site" evidence="16">
    <location>
        <begin position="6"/>
        <end position="13"/>
    </location>
    <ligand>
        <name>ATP</name>
        <dbReference type="ChEBI" id="CHEBI:30616"/>
    </ligand>
</feature>
<dbReference type="EC" id="2.7.1.33" evidence="6 16"/>
<dbReference type="HAMAP" id="MF_01274">
    <property type="entry name" value="Pantothen_kinase_3"/>
    <property type="match status" value="1"/>
</dbReference>
<evidence type="ECO:0000256" key="14">
    <source>
        <dbReference type="ARBA" id="ARBA00038036"/>
    </source>
</evidence>
<comment type="pathway">
    <text evidence="4 16">Cofactor biosynthesis; coenzyme A biosynthesis; CoA from (R)-pantothenate: step 1/5.</text>
</comment>
<sequence length="256" mass="27867">MLLVVDIGNTNITLGIFKEETLLGSFRLTTKIPRTSDEYGLFITDLLRTKNINVSEIEDVIISSVVPNIMYSFTSGIMKYFNKKPIIVGTGTKTGIKIVTANPKEIGPDRIVDAVAAYDIYGGPVIVIDFGTATTYDLILEDGSFAAGITSPGLRLAANALWNGTAKLPEIEIAKPDSILAKDTITSMQAGLVYGNIGQTEYIIRKIKEESKLDNIKVVATGGLGKIIADATDEIMHFDQMLTLKGLRIIYEKCKK</sequence>
<protein>
    <recommendedName>
        <fullName evidence="15 16">Type III pantothenate kinase</fullName>
        <ecNumber evidence="6 16">2.7.1.33</ecNumber>
    </recommendedName>
    <alternativeName>
        <fullName evidence="16">PanK-III</fullName>
    </alternativeName>
    <alternativeName>
        <fullName evidence="16">Pantothenic acid kinase</fullName>
    </alternativeName>
</protein>
<comment type="similarity">
    <text evidence="14 16">Belongs to the type III pantothenate kinase family.</text>
</comment>
<dbReference type="PANTHER" id="PTHR34265">
    <property type="entry name" value="TYPE III PANTOTHENATE KINASE"/>
    <property type="match status" value="1"/>
</dbReference>
<gene>
    <name evidence="16 17" type="primary">coaX</name>
    <name evidence="17" type="ORF">bsdtb5_09990</name>
</gene>
<feature type="binding site" evidence="16">
    <location>
        <position position="132"/>
    </location>
    <ligand>
        <name>ATP</name>
        <dbReference type="ChEBI" id="CHEBI:30616"/>
    </ligand>
</feature>
<feature type="binding site" evidence="16">
    <location>
        <begin position="107"/>
        <end position="110"/>
    </location>
    <ligand>
        <name>substrate</name>
    </ligand>
</feature>
<keyword evidence="13 16" id="KW-0173">Coenzyme A biosynthesis</keyword>
<evidence type="ECO:0000256" key="12">
    <source>
        <dbReference type="ARBA" id="ARBA00022958"/>
    </source>
</evidence>
<evidence type="ECO:0000256" key="10">
    <source>
        <dbReference type="ARBA" id="ARBA00022777"/>
    </source>
</evidence>
<dbReference type="NCBIfam" id="NF009848">
    <property type="entry name" value="PRK13318.1-6"/>
    <property type="match status" value="1"/>
</dbReference>
<dbReference type="KEGG" id="ahb:bsdtb5_09990"/>
<evidence type="ECO:0000256" key="7">
    <source>
        <dbReference type="ARBA" id="ARBA00022490"/>
    </source>
</evidence>
<comment type="function">
    <text evidence="16">Catalyzes the phosphorylation of pantothenate (Pan), the first step in CoA biosynthesis.</text>
</comment>
<feature type="binding site" evidence="16">
    <location>
        <position position="184"/>
    </location>
    <ligand>
        <name>substrate</name>
    </ligand>
</feature>
<dbReference type="RefSeq" id="WP_271714969.1">
    <property type="nucleotide sequence ID" value="NZ_AP024169.1"/>
</dbReference>
<evidence type="ECO:0000256" key="16">
    <source>
        <dbReference type="HAMAP-Rule" id="MF_01274"/>
    </source>
</evidence>
<dbReference type="SUPFAM" id="SSF53067">
    <property type="entry name" value="Actin-like ATPase domain"/>
    <property type="match status" value="2"/>
</dbReference>
<evidence type="ECO:0000256" key="13">
    <source>
        <dbReference type="ARBA" id="ARBA00022993"/>
    </source>
</evidence>
<dbReference type="EMBL" id="AP024169">
    <property type="protein sequence ID" value="BCN29704.1"/>
    <property type="molecule type" value="Genomic_DNA"/>
</dbReference>
<evidence type="ECO:0000256" key="9">
    <source>
        <dbReference type="ARBA" id="ARBA00022741"/>
    </source>
</evidence>
<evidence type="ECO:0000256" key="6">
    <source>
        <dbReference type="ARBA" id="ARBA00012102"/>
    </source>
</evidence>
<feature type="binding site" evidence="16">
    <location>
        <position position="129"/>
    </location>
    <ligand>
        <name>K(+)</name>
        <dbReference type="ChEBI" id="CHEBI:29103"/>
    </ligand>
</feature>
<dbReference type="InterPro" id="IPR043129">
    <property type="entry name" value="ATPase_NBD"/>
</dbReference>
<keyword evidence="10 16" id="KW-0418">Kinase</keyword>
<dbReference type="Proteomes" id="UP000595897">
    <property type="component" value="Chromosome"/>
</dbReference>
<dbReference type="Gene3D" id="3.30.420.40">
    <property type="match status" value="2"/>
</dbReference>
<keyword evidence="9 16" id="KW-0547">Nucleotide-binding</keyword>
<evidence type="ECO:0000256" key="4">
    <source>
        <dbReference type="ARBA" id="ARBA00005225"/>
    </source>
</evidence>
<dbReference type="PANTHER" id="PTHR34265:SF1">
    <property type="entry name" value="TYPE III PANTOTHENATE KINASE"/>
    <property type="match status" value="1"/>
</dbReference>
<dbReference type="CDD" id="cd24015">
    <property type="entry name" value="ASKHA_NBD_PanK-III"/>
    <property type="match status" value="1"/>
</dbReference>
<name>A0A7R7ICA1_9FIRM</name>
<comment type="cofactor">
    <cofactor evidence="16">
        <name>NH4(+)</name>
        <dbReference type="ChEBI" id="CHEBI:28938"/>
    </cofactor>
    <cofactor evidence="16">
        <name>K(+)</name>
        <dbReference type="ChEBI" id="CHEBI:29103"/>
    </cofactor>
    <text evidence="16">A monovalent cation. Ammonium or potassium.</text>
</comment>
<evidence type="ECO:0000256" key="11">
    <source>
        <dbReference type="ARBA" id="ARBA00022840"/>
    </source>
</evidence>
<dbReference type="InterPro" id="IPR004619">
    <property type="entry name" value="Type_III_PanK"/>
</dbReference>
<dbReference type="NCBIfam" id="NF009855">
    <property type="entry name" value="PRK13321.1"/>
    <property type="match status" value="1"/>
</dbReference>
<evidence type="ECO:0000256" key="3">
    <source>
        <dbReference type="ARBA" id="ARBA00004496"/>
    </source>
</evidence>
<evidence type="ECO:0000256" key="5">
    <source>
        <dbReference type="ARBA" id="ARBA00011738"/>
    </source>
</evidence>
<organism evidence="17 18">
    <name type="scientific">Anaeromicropila herbilytica</name>
    <dbReference type="NCBI Taxonomy" id="2785025"/>
    <lineage>
        <taxon>Bacteria</taxon>
        <taxon>Bacillati</taxon>
        <taxon>Bacillota</taxon>
        <taxon>Clostridia</taxon>
        <taxon>Lachnospirales</taxon>
        <taxon>Lachnospiraceae</taxon>
        <taxon>Anaeromicropila</taxon>
    </lineage>
</organism>
<comment type="subunit">
    <text evidence="5 16">Homodimer.</text>
</comment>
<dbReference type="Pfam" id="PF03309">
    <property type="entry name" value="Pan_kinase"/>
    <property type="match status" value="1"/>
</dbReference>
<keyword evidence="7 16" id="KW-0963">Cytoplasm</keyword>
<dbReference type="GO" id="GO:0005524">
    <property type="term" value="F:ATP binding"/>
    <property type="evidence" value="ECO:0007669"/>
    <property type="project" value="UniProtKB-UniRule"/>
</dbReference>
<dbReference type="AlphaFoldDB" id="A0A7R7ICA1"/>
<proteinExistence type="inferred from homology"/>
<dbReference type="GO" id="GO:0046872">
    <property type="term" value="F:metal ion binding"/>
    <property type="evidence" value="ECO:0007669"/>
    <property type="project" value="UniProtKB-KW"/>
</dbReference>
<evidence type="ECO:0000256" key="15">
    <source>
        <dbReference type="ARBA" id="ARBA00040883"/>
    </source>
</evidence>
<comment type="cofactor">
    <cofactor evidence="2">
        <name>K(+)</name>
        <dbReference type="ChEBI" id="CHEBI:29103"/>
    </cofactor>
</comment>
<comment type="caution">
    <text evidence="16">Lacks conserved residue(s) required for the propagation of feature annotation.</text>
</comment>
<reference evidence="17 18" key="1">
    <citation type="submission" date="2020-11" db="EMBL/GenBank/DDBJ databases">
        <title>Draft genome sequencing of a Lachnospiraceae strain isolated from anoxic soil subjected to BSD treatment.</title>
        <authorList>
            <person name="Uek A."/>
            <person name="Tonouchi A."/>
        </authorList>
    </citation>
    <scope>NUCLEOTIDE SEQUENCE [LARGE SCALE GENOMIC DNA]</scope>
    <source>
        <strain evidence="17 18">TB5</strain>
    </source>
</reference>
<evidence type="ECO:0000313" key="17">
    <source>
        <dbReference type="EMBL" id="BCN29704.1"/>
    </source>
</evidence>
<accession>A0A7R7ICA1</accession>
<evidence type="ECO:0000256" key="1">
    <source>
        <dbReference type="ARBA" id="ARBA00001206"/>
    </source>
</evidence>
<dbReference type="GO" id="GO:0004594">
    <property type="term" value="F:pantothenate kinase activity"/>
    <property type="evidence" value="ECO:0007669"/>
    <property type="project" value="UniProtKB-UniRule"/>
</dbReference>
<comment type="subcellular location">
    <subcellularLocation>
        <location evidence="3 16">Cytoplasm</location>
    </subcellularLocation>
</comment>
<keyword evidence="11 16" id="KW-0067">ATP-binding</keyword>
<evidence type="ECO:0000256" key="2">
    <source>
        <dbReference type="ARBA" id="ARBA00001958"/>
    </source>
</evidence>
<keyword evidence="18" id="KW-1185">Reference proteome</keyword>
<keyword evidence="12 16" id="KW-0630">Potassium</keyword>
<dbReference type="GO" id="GO:0005737">
    <property type="term" value="C:cytoplasm"/>
    <property type="evidence" value="ECO:0007669"/>
    <property type="project" value="UniProtKB-SubCell"/>
</dbReference>
<evidence type="ECO:0000256" key="8">
    <source>
        <dbReference type="ARBA" id="ARBA00022679"/>
    </source>
</evidence>
<dbReference type="NCBIfam" id="TIGR00671">
    <property type="entry name" value="baf"/>
    <property type="match status" value="1"/>
</dbReference>